<feature type="domain" description="UspA" evidence="2">
    <location>
        <begin position="8"/>
        <end position="167"/>
    </location>
</feature>
<dbReference type="RefSeq" id="WP_135552532.1">
    <property type="nucleotide sequence ID" value="NZ_SPQQ01000020.1"/>
</dbReference>
<reference evidence="3 4" key="1">
    <citation type="submission" date="2019-03" db="EMBL/GenBank/DDBJ databases">
        <title>Draft Genome Sequence of Desulfosporosinus fructosivorans Strain 63.6F, Isolated from Marine Sediment in the Baltic Sea.</title>
        <authorList>
            <person name="Hausmann B."/>
            <person name="Vandieken V."/>
            <person name="Pjevac P."/>
            <person name="Schreck K."/>
            <person name="Herbold C.W."/>
            <person name="Loy A."/>
        </authorList>
    </citation>
    <scope>NUCLEOTIDE SEQUENCE [LARGE SCALE GENOMIC DNA]</scope>
    <source>
        <strain evidence="3 4">63.6F</strain>
    </source>
</reference>
<evidence type="ECO:0000256" key="1">
    <source>
        <dbReference type="ARBA" id="ARBA00008791"/>
    </source>
</evidence>
<dbReference type="AlphaFoldDB" id="A0A4Z0QW99"/>
<dbReference type="InterPro" id="IPR006016">
    <property type="entry name" value="UspA"/>
</dbReference>
<name>A0A4Z0QW99_9FIRM</name>
<dbReference type="OrthoDB" id="152484at2"/>
<sequence length="182" mass="20563">MTNSNPLKVLLYSDGSKHSFSAAVYTANLFSNIPNMQLTVLHIQENAEGLVDEDYNLLETWSSKTHLNWEKHLVAEADSSKKKQYSQIMTKTKEIFTERGHNVKQKVIYSNYNIADTVEAILNYAINYGFELIIMGTRGLTSLKGLIYGSLAHSVLNKSDIPVLLIKKLPQEFVDRYCSADV</sequence>
<evidence type="ECO:0000313" key="4">
    <source>
        <dbReference type="Proteomes" id="UP000298460"/>
    </source>
</evidence>
<dbReference type="Pfam" id="PF00582">
    <property type="entry name" value="Usp"/>
    <property type="match status" value="1"/>
</dbReference>
<dbReference type="InterPro" id="IPR014729">
    <property type="entry name" value="Rossmann-like_a/b/a_fold"/>
</dbReference>
<proteinExistence type="inferred from homology"/>
<dbReference type="InterPro" id="IPR006015">
    <property type="entry name" value="Universal_stress_UspA"/>
</dbReference>
<evidence type="ECO:0000259" key="2">
    <source>
        <dbReference type="Pfam" id="PF00582"/>
    </source>
</evidence>
<dbReference type="PANTHER" id="PTHR46268">
    <property type="entry name" value="STRESS RESPONSE PROTEIN NHAX"/>
    <property type="match status" value="1"/>
</dbReference>
<dbReference type="PANTHER" id="PTHR46268:SF6">
    <property type="entry name" value="UNIVERSAL STRESS PROTEIN UP12"/>
    <property type="match status" value="1"/>
</dbReference>
<dbReference type="Proteomes" id="UP000298460">
    <property type="component" value="Unassembled WGS sequence"/>
</dbReference>
<organism evidence="3 4">
    <name type="scientific">Desulfosporosinus fructosivorans</name>
    <dbReference type="NCBI Taxonomy" id="2018669"/>
    <lineage>
        <taxon>Bacteria</taxon>
        <taxon>Bacillati</taxon>
        <taxon>Bacillota</taxon>
        <taxon>Clostridia</taxon>
        <taxon>Eubacteriales</taxon>
        <taxon>Desulfitobacteriaceae</taxon>
        <taxon>Desulfosporosinus</taxon>
    </lineage>
</organism>
<comment type="caution">
    <text evidence="3">The sequence shown here is derived from an EMBL/GenBank/DDBJ whole genome shotgun (WGS) entry which is preliminary data.</text>
</comment>
<protein>
    <submittedName>
        <fullName evidence="3">Universal stress protein</fullName>
    </submittedName>
</protein>
<keyword evidence="4" id="KW-1185">Reference proteome</keyword>
<gene>
    <name evidence="3" type="ORF">E4K67_27175</name>
</gene>
<dbReference type="EMBL" id="SPQQ01000020">
    <property type="protein sequence ID" value="TGE35082.1"/>
    <property type="molecule type" value="Genomic_DNA"/>
</dbReference>
<dbReference type="SUPFAM" id="SSF52402">
    <property type="entry name" value="Adenine nucleotide alpha hydrolases-like"/>
    <property type="match status" value="1"/>
</dbReference>
<dbReference type="PRINTS" id="PR01438">
    <property type="entry name" value="UNVRSLSTRESS"/>
</dbReference>
<comment type="similarity">
    <text evidence="1">Belongs to the universal stress protein A family.</text>
</comment>
<accession>A0A4Z0QW99</accession>
<evidence type="ECO:0000313" key="3">
    <source>
        <dbReference type="EMBL" id="TGE35082.1"/>
    </source>
</evidence>
<dbReference type="CDD" id="cd00293">
    <property type="entry name" value="USP-like"/>
    <property type="match status" value="1"/>
</dbReference>
<dbReference type="Gene3D" id="3.40.50.620">
    <property type="entry name" value="HUPs"/>
    <property type="match status" value="1"/>
</dbReference>